<name>A0A1E8PQ74_9BURK</name>
<dbReference type="Proteomes" id="UP000092634">
    <property type="component" value="Unassembled WGS sequence"/>
</dbReference>
<reference evidence="1 2" key="1">
    <citation type="submission" date="2016-10" db="EMBL/GenBank/DDBJ databases">
        <title>Updated version of Genome Assembly of Janthinobacterium lividum ERGS5:01.</title>
        <authorList>
            <person name="Kumar R."/>
            <person name="Acharya V."/>
            <person name="Singh D."/>
        </authorList>
    </citation>
    <scope>NUCLEOTIDE SEQUENCE [LARGE SCALE GENOMIC DNA]</scope>
    <source>
        <strain evidence="1 2">ERGS5:01</strain>
    </source>
</reference>
<evidence type="ECO:0000313" key="2">
    <source>
        <dbReference type="Proteomes" id="UP000092634"/>
    </source>
</evidence>
<proteinExistence type="predicted"/>
<comment type="caution">
    <text evidence="1">The sequence shown here is derived from an EMBL/GenBank/DDBJ whole genome shotgun (WGS) entry which is preliminary data.</text>
</comment>
<evidence type="ECO:0000313" key="1">
    <source>
        <dbReference type="EMBL" id="OFJ47894.1"/>
    </source>
</evidence>
<dbReference type="EMBL" id="MAQB02000001">
    <property type="protein sequence ID" value="OFJ47894.1"/>
    <property type="molecule type" value="Genomic_DNA"/>
</dbReference>
<dbReference type="AlphaFoldDB" id="A0A1E8PQ74"/>
<accession>A0A1E8PQ74</accession>
<gene>
    <name evidence="1" type="ORF">BA896_001660</name>
</gene>
<protein>
    <submittedName>
        <fullName evidence="1">Uncharacterized protein</fullName>
    </submittedName>
</protein>
<sequence length="111" mass="11731">MDGRWPTHYLPGSDPAALIAGLRAAFVAADKGSLPATLAGPALLALASGAEEAYWFQTQMRLADGAMSLSRTALPWLPMLHCFPASHCGALAGRKSCCPMLRQQSASRLYA</sequence>
<organism evidence="1 2">
    <name type="scientific">Janthinobacterium lividum</name>
    <dbReference type="NCBI Taxonomy" id="29581"/>
    <lineage>
        <taxon>Bacteria</taxon>
        <taxon>Pseudomonadati</taxon>
        <taxon>Pseudomonadota</taxon>
        <taxon>Betaproteobacteria</taxon>
        <taxon>Burkholderiales</taxon>
        <taxon>Oxalobacteraceae</taxon>
        <taxon>Janthinobacterium</taxon>
    </lineage>
</organism>